<dbReference type="InterPro" id="IPR004360">
    <property type="entry name" value="Glyas_Fos-R_dOase_dom"/>
</dbReference>
<dbReference type="InterPro" id="IPR029068">
    <property type="entry name" value="Glyas_Bleomycin-R_OHBP_Dase"/>
</dbReference>
<keyword evidence="3" id="KW-1185">Reference proteome</keyword>
<evidence type="ECO:0000313" key="3">
    <source>
        <dbReference type="Proteomes" id="UP000192674"/>
    </source>
</evidence>
<organism evidence="2 3">
    <name type="scientific">Kibdelosporangium aridum</name>
    <dbReference type="NCBI Taxonomy" id="2030"/>
    <lineage>
        <taxon>Bacteria</taxon>
        <taxon>Bacillati</taxon>
        <taxon>Actinomycetota</taxon>
        <taxon>Actinomycetes</taxon>
        <taxon>Pseudonocardiales</taxon>
        <taxon>Pseudonocardiaceae</taxon>
        <taxon>Kibdelosporangium</taxon>
    </lineage>
</organism>
<dbReference type="SUPFAM" id="SSF54593">
    <property type="entry name" value="Glyoxalase/Bleomycin resistance protein/Dihydroxybiphenyl dioxygenase"/>
    <property type="match status" value="1"/>
</dbReference>
<accession>A0A1Y5XS73</accession>
<dbReference type="AlphaFoldDB" id="A0A1Y5XS73"/>
<name>A0A1Y5XS73_KIBAR</name>
<dbReference type="OrthoDB" id="9806868at2"/>
<proteinExistence type="predicted"/>
<dbReference type="Gene3D" id="3.30.720.120">
    <property type="match status" value="1"/>
</dbReference>
<reference evidence="2 3" key="1">
    <citation type="submission" date="2017-04" db="EMBL/GenBank/DDBJ databases">
        <authorList>
            <person name="Afonso C.L."/>
            <person name="Miller P.J."/>
            <person name="Scott M.A."/>
            <person name="Spackman E."/>
            <person name="Goraichik I."/>
            <person name="Dimitrov K.M."/>
            <person name="Suarez D.L."/>
            <person name="Swayne D.E."/>
        </authorList>
    </citation>
    <scope>NUCLEOTIDE SEQUENCE [LARGE SCALE GENOMIC DNA]</scope>
    <source>
        <strain evidence="2 3">DSM 43828</strain>
    </source>
</reference>
<dbReference type="Proteomes" id="UP000192674">
    <property type="component" value="Unassembled WGS sequence"/>
</dbReference>
<gene>
    <name evidence="2" type="ORF">SAMN05661093_04712</name>
</gene>
<dbReference type="Pfam" id="PF00903">
    <property type="entry name" value="Glyoxalase"/>
    <property type="match status" value="1"/>
</dbReference>
<evidence type="ECO:0000259" key="1">
    <source>
        <dbReference type="PROSITE" id="PS51819"/>
    </source>
</evidence>
<sequence>MIYPTLRYRDAVKAIDWLAEAFGFEKSDVTLTPDGKVAHAELRLDDGIVMVNSAPEDYSYTPSADFKYVPCSLYIALSDVDGHHDRARAAGAEITMQLTDMDYGSREYSARDLEGNHWHFGTYRPA</sequence>
<dbReference type="PANTHER" id="PTHR34109:SF1">
    <property type="entry name" value="VOC DOMAIN-CONTAINING PROTEIN"/>
    <property type="match status" value="1"/>
</dbReference>
<evidence type="ECO:0000313" key="2">
    <source>
        <dbReference type="EMBL" id="SMD10953.1"/>
    </source>
</evidence>
<dbReference type="InterPro" id="IPR037523">
    <property type="entry name" value="VOC_core"/>
</dbReference>
<protein>
    <submittedName>
        <fullName evidence="2">Uncharacterized conserved protein PhnB, glyoxalase superfamily</fullName>
    </submittedName>
</protein>
<dbReference type="EMBL" id="FWXV01000003">
    <property type="protein sequence ID" value="SMD10953.1"/>
    <property type="molecule type" value="Genomic_DNA"/>
</dbReference>
<dbReference type="RefSeq" id="WP_033387088.1">
    <property type="nucleotide sequence ID" value="NZ_FWXV01000003.1"/>
</dbReference>
<feature type="domain" description="VOC" evidence="1">
    <location>
        <begin position="1"/>
        <end position="123"/>
    </location>
</feature>
<dbReference type="Gene3D" id="3.30.720.110">
    <property type="match status" value="1"/>
</dbReference>
<dbReference type="PROSITE" id="PS51819">
    <property type="entry name" value="VOC"/>
    <property type="match status" value="1"/>
</dbReference>
<dbReference type="PANTHER" id="PTHR34109">
    <property type="entry name" value="BNAUNNG04460D PROTEIN-RELATED"/>
    <property type="match status" value="1"/>
</dbReference>